<dbReference type="EMBL" id="CAJOBZ010000005">
    <property type="protein sequence ID" value="CAF4788569.1"/>
    <property type="molecule type" value="Genomic_DNA"/>
</dbReference>
<evidence type="ECO:0000313" key="3">
    <source>
        <dbReference type="EMBL" id="CAF4788569.1"/>
    </source>
</evidence>
<keyword evidence="1" id="KW-0732">Signal</keyword>
<evidence type="ECO:0000256" key="1">
    <source>
        <dbReference type="SAM" id="SignalP"/>
    </source>
</evidence>
<dbReference type="InterPro" id="IPR009003">
    <property type="entry name" value="Peptidase_S1_PA"/>
</dbReference>
<keyword evidence="4" id="KW-1185">Reference proteome</keyword>
<dbReference type="InterPro" id="IPR043504">
    <property type="entry name" value="Peptidase_S1_PA_chymotrypsin"/>
</dbReference>
<dbReference type="Proteomes" id="UP000663880">
    <property type="component" value="Unassembled WGS sequence"/>
</dbReference>
<feature type="signal peptide" evidence="1">
    <location>
        <begin position="1"/>
        <end position="25"/>
    </location>
</feature>
<sequence length="264" mass="29903">MVMYFIISSCLAILVKGVISSFTEAWTTCFRTVGLFNISEDCTDCMEYKLCPAALNLVLNKTVKAEKTFREAVCDYGLNNGTKSLKVCCSMLQEHAADVQKFNVLPDQCGEIREDRLFRGPVVNLFDYEWLAVFNKSSGDALCLPKSPAPHDSDWFNNLALTVGWGAPNTVPLKSYLRGFNDTTCNDFYKRYPDLKNNTFCARDLYDNTNLDPGSPLLTRSTYGKIPIHVQYGILSQEVGKQHYIYTNVNKYMAWILKALRDLD</sequence>
<dbReference type="GO" id="GO:0004252">
    <property type="term" value="F:serine-type endopeptidase activity"/>
    <property type="evidence" value="ECO:0007669"/>
    <property type="project" value="InterPro"/>
</dbReference>
<feature type="domain" description="Peptidase S1" evidence="2">
    <location>
        <begin position="158"/>
        <end position="256"/>
    </location>
</feature>
<comment type="caution">
    <text evidence="3">The sequence shown here is derived from an EMBL/GenBank/DDBJ whole genome shotgun (WGS) entry which is preliminary data.</text>
</comment>
<name>A0A821NQS6_9NEOP</name>
<organism evidence="3 4">
    <name type="scientific">Pieris macdunnoughi</name>
    <dbReference type="NCBI Taxonomy" id="345717"/>
    <lineage>
        <taxon>Eukaryota</taxon>
        <taxon>Metazoa</taxon>
        <taxon>Ecdysozoa</taxon>
        <taxon>Arthropoda</taxon>
        <taxon>Hexapoda</taxon>
        <taxon>Insecta</taxon>
        <taxon>Pterygota</taxon>
        <taxon>Neoptera</taxon>
        <taxon>Endopterygota</taxon>
        <taxon>Lepidoptera</taxon>
        <taxon>Glossata</taxon>
        <taxon>Ditrysia</taxon>
        <taxon>Papilionoidea</taxon>
        <taxon>Pieridae</taxon>
        <taxon>Pierinae</taxon>
        <taxon>Pieris</taxon>
    </lineage>
</organism>
<dbReference type="InterPro" id="IPR001254">
    <property type="entry name" value="Trypsin_dom"/>
</dbReference>
<protein>
    <recommendedName>
        <fullName evidence="2">Peptidase S1 domain-containing protein</fullName>
    </recommendedName>
</protein>
<reference evidence="3" key="1">
    <citation type="submission" date="2021-02" db="EMBL/GenBank/DDBJ databases">
        <authorList>
            <person name="Steward A R."/>
        </authorList>
    </citation>
    <scope>NUCLEOTIDE SEQUENCE</scope>
</reference>
<dbReference type="SUPFAM" id="SSF50494">
    <property type="entry name" value="Trypsin-like serine proteases"/>
    <property type="match status" value="1"/>
</dbReference>
<dbReference type="Gene3D" id="2.40.10.10">
    <property type="entry name" value="Trypsin-like serine proteases"/>
    <property type="match status" value="1"/>
</dbReference>
<accession>A0A821NQS6</accession>
<dbReference type="GO" id="GO:0006508">
    <property type="term" value="P:proteolysis"/>
    <property type="evidence" value="ECO:0007669"/>
    <property type="project" value="InterPro"/>
</dbReference>
<feature type="chain" id="PRO_5032836661" description="Peptidase S1 domain-containing protein" evidence="1">
    <location>
        <begin position="26"/>
        <end position="264"/>
    </location>
</feature>
<proteinExistence type="predicted"/>
<dbReference type="AlphaFoldDB" id="A0A821NQS6"/>
<evidence type="ECO:0000313" key="4">
    <source>
        <dbReference type="Proteomes" id="UP000663880"/>
    </source>
</evidence>
<dbReference type="Pfam" id="PF00089">
    <property type="entry name" value="Trypsin"/>
    <property type="match status" value="1"/>
</dbReference>
<evidence type="ECO:0000259" key="2">
    <source>
        <dbReference type="Pfam" id="PF00089"/>
    </source>
</evidence>
<gene>
    <name evidence="3" type="ORF">PMACD_LOCUS2753</name>
</gene>